<feature type="domain" description="Restriction system protein Mrr-like N-terminal" evidence="1">
    <location>
        <begin position="21"/>
        <end position="98"/>
    </location>
</feature>
<accession>A0A162QYR8</accession>
<evidence type="ECO:0000313" key="3">
    <source>
        <dbReference type="Proteomes" id="UP000076603"/>
    </source>
</evidence>
<dbReference type="InterPro" id="IPR025745">
    <property type="entry name" value="Mrr-like_N_dom"/>
</dbReference>
<dbReference type="Pfam" id="PF14338">
    <property type="entry name" value="Mrr_N"/>
    <property type="match status" value="1"/>
</dbReference>
<evidence type="ECO:0000313" key="2">
    <source>
        <dbReference type="EMBL" id="KZL89165.1"/>
    </source>
</evidence>
<dbReference type="RefSeq" id="WP_066629553.1">
    <property type="nucleotide sequence ID" value="NZ_FQXL01000050.1"/>
</dbReference>
<protein>
    <recommendedName>
        <fullName evidence="1">Restriction system protein Mrr-like N-terminal domain-containing protein</fullName>
    </recommendedName>
</protein>
<name>A0A162QYR8_9CLOT</name>
<proteinExistence type="predicted"/>
<dbReference type="Proteomes" id="UP000076603">
    <property type="component" value="Unassembled WGS sequence"/>
</dbReference>
<dbReference type="EMBL" id="LWAE01000010">
    <property type="protein sequence ID" value="KZL89165.1"/>
    <property type="molecule type" value="Genomic_DNA"/>
</dbReference>
<reference evidence="2 3" key="1">
    <citation type="submission" date="2016-04" db="EMBL/GenBank/DDBJ databases">
        <title>Genome sequence of Clostridium magnum DSM 2767.</title>
        <authorList>
            <person name="Poehlein A."/>
            <person name="Uhlig R."/>
            <person name="Fischer R."/>
            <person name="Bahl H."/>
            <person name="Daniel R."/>
        </authorList>
    </citation>
    <scope>NUCLEOTIDE SEQUENCE [LARGE SCALE GENOMIC DNA]</scope>
    <source>
        <strain evidence="2 3">DSM 2767</strain>
    </source>
</reference>
<sequence>MGLKRADLPSVGVTGFQVLLFLYAISSNSPFPCAEIYELLANILGLTQSQENLEMRRDKRNHWQNRVQYAKRKLVREGLVTTPRNGQWLITAKGIQAIKVMKEPI</sequence>
<gene>
    <name evidence="2" type="ORF">CLMAG_53830</name>
</gene>
<comment type="caution">
    <text evidence="2">The sequence shown here is derived from an EMBL/GenBank/DDBJ whole genome shotgun (WGS) entry which is preliminary data.</text>
</comment>
<keyword evidence="3" id="KW-1185">Reference proteome</keyword>
<evidence type="ECO:0000259" key="1">
    <source>
        <dbReference type="Pfam" id="PF14338"/>
    </source>
</evidence>
<organism evidence="2 3">
    <name type="scientific">Clostridium magnum DSM 2767</name>
    <dbReference type="NCBI Taxonomy" id="1121326"/>
    <lineage>
        <taxon>Bacteria</taxon>
        <taxon>Bacillati</taxon>
        <taxon>Bacillota</taxon>
        <taxon>Clostridia</taxon>
        <taxon>Eubacteriales</taxon>
        <taxon>Clostridiaceae</taxon>
        <taxon>Clostridium</taxon>
    </lineage>
</organism>
<dbReference type="STRING" id="1121326.CLMAG_53830"/>
<dbReference type="AlphaFoldDB" id="A0A162QYR8"/>
<dbReference type="PATRIC" id="fig|1121326.3.peg.5449"/>